<dbReference type="NCBIfam" id="NF004837">
    <property type="entry name" value="PRK06187.1"/>
    <property type="match status" value="1"/>
</dbReference>
<evidence type="ECO:0000256" key="3">
    <source>
        <dbReference type="SAM" id="Phobius"/>
    </source>
</evidence>
<evidence type="ECO:0000313" key="7">
    <source>
        <dbReference type="Proteomes" id="UP001597318"/>
    </source>
</evidence>
<dbReference type="PROSITE" id="PS00455">
    <property type="entry name" value="AMP_BINDING"/>
    <property type="match status" value="1"/>
</dbReference>
<comment type="similarity">
    <text evidence="1">Belongs to the ATP-dependent AMP-binding enzyme family.</text>
</comment>
<dbReference type="Pfam" id="PF13193">
    <property type="entry name" value="AMP-binding_C"/>
    <property type="match status" value="1"/>
</dbReference>
<reference evidence="7" key="1">
    <citation type="journal article" date="2019" name="Int. J. Syst. Evol. Microbiol.">
        <title>The Global Catalogue of Microorganisms (GCM) 10K type strain sequencing project: providing services to taxonomists for standard genome sequencing and annotation.</title>
        <authorList>
            <consortium name="The Broad Institute Genomics Platform"/>
            <consortium name="The Broad Institute Genome Sequencing Center for Infectious Disease"/>
            <person name="Wu L."/>
            <person name="Ma J."/>
        </authorList>
    </citation>
    <scope>NUCLEOTIDE SEQUENCE [LARGE SCALE GENOMIC DNA]</scope>
    <source>
        <strain evidence="7">CGMCC 1.15474</strain>
    </source>
</reference>
<dbReference type="Gene3D" id="3.30.300.30">
    <property type="match status" value="1"/>
</dbReference>
<keyword evidence="3" id="KW-1133">Transmembrane helix</keyword>
<dbReference type="InterPro" id="IPR025110">
    <property type="entry name" value="AMP-bd_C"/>
</dbReference>
<keyword evidence="3" id="KW-0812">Transmembrane</keyword>
<keyword evidence="2" id="KW-0436">Ligase</keyword>
<proteinExistence type="inferred from homology"/>
<dbReference type="Proteomes" id="UP001597318">
    <property type="component" value="Unassembled WGS sequence"/>
</dbReference>
<dbReference type="InterPro" id="IPR045851">
    <property type="entry name" value="AMP-bd_C_sf"/>
</dbReference>
<feature type="domain" description="AMP-dependent synthetase/ligase" evidence="4">
    <location>
        <begin position="15"/>
        <end position="374"/>
    </location>
</feature>
<keyword evidence="3" id="KW-0472">Membrane</keyword>
<keyword evidence="7" id="KW-1185">Reference proteome</keyword>
<dbReference type="Gene3D" id="3.40.50.12780">
    <property type="entry name" value="N-terminal domain of ligase-like"/>
    <property type="match status" value="1"/>
</dbReference>
<accession>A0ABW5C371</accession>
<dbReference type="InterPro" id="IPR042099">
    <property type="entry name" value="ANL_N_sf"/>
</dbReference>
<organism evidence="6 7">
    <name type="scientific">Metabacillus endolithicus</name>
    <dbReference type="NCBI Taxonomy" id="1535204"/>
    <lineage>
        <taxon>Bacteria</taxon>
        <taxon>Bacillati</taxon>
        <taxon>Bacillota</taxon>
        <taxon>Bacilli</taxon>
        <taxon>Bacillales</taxon>
        <taxon>Bacillaceae</taxon>
        <taxon>Metabacillus</taxon>
    </lineage>
</organism>
<evidence type="ECO:0000259" key="5">
    <source>
        <dbReference type="Pfam" id="PF13193"/>
    </source>
</evidence>
<evidence type="ECO:0000256" key="2">
    <source>
        <dbReference type="ARBA" id="ARBA00022598"/>
    </source>
</evidence>
<gene>
    <name evidence="6" type="ORF">ACFSKK_18555</name>
</gene>
<feature type="transmembrane region" description="Helical" evidence="3">
    <location>
        <begin position="207"/>
        <end position="228"/>
    </location>
</feature>
<comment type="caution">
    <text evidence="6">The sequence shown here is derived from an EMBL/GenBank/DDBJ whole genome shotgun (WGS) entry which is preliminary data.</text>
</comment>
<dbReference type="Pfam" id="PF00501">
    <property type="entry name" value="AMP-binding"/>
    <property type="match status" value="1"/>
</dbReference>
<evidence type="ECO:0000259" key="4">
    <source>
        <dbReference type="Pfam" id="PF00501"/>
    </source>
</evidence>
<dbReference type="InterPro" id="IPR000873">
    <property type="entry name" value="AMP-dep_synth/lig_dom"/>
</dbReference>
<dbReference type="SUPFAM" id="SSF56801">
    <property type="entry name" value="Acetyl-CoA synthetase-like"/>
    <property type="match status" value="1"/>
</dbReference>
<protein>
    <submittedName>
        <fullName evidence="6">Class I adenylate-forming enzyme family protein</fullName>
    </submittedName>
</protein>
<name>A0ABW5C371_9BACI</name>
<dbReference type="RefSeq" id="WP_379052806.1">
    <property type="nucleotide sequence ID" value="NZ_JBHUIK010000004.1"/>
</dbReference>
<evidence type="ECO:0000313" key="6">
    <source>
        <dbReference type="EMBL" id="MFD2215689.1"/>
    </source>
</evidence>
<dbReference type="PANTHER" id="PTHR43201:SF5">
    <property type="entry name" value="MEDIUM-CHAIN ACYL-COA LIGASE ACSF2, MITOCHONDRIAL"/>
    <property type="match status" value="1"/>
</dbReference>
<feature type="domain" description="AMP-binding enzyme C-terminal" evidence="5">
    <location>
        <begin position="425"/>
        <end position="500"/>
    </location>
</feature>
<dbReference type="PANTHER" id="PTHR43201">
    <property type="entry name" value="ACYL-COA SYNTHETASE"/>
    <property type="match status" value="1"/>
</dbReference>
<dbReference type="EMBL" id="JBHUIK010000004">
    <property type="protein sequence ID" value="MFD2215689.1"/>
    <property type="molecule type" value="Genomic_DNA"/>
</dbReference>
<sequence length="518" mass="58007">MNHKEDQMTLYGLLKRTATQYGEKEAIYDLSKRVSYSEFFKDVNRIAAGLRAKGIKKGDRIAVALPNFYETAIIFFAVAKLGGVLVPFNPKYKKHEVNFILNNSEPKILFASKEFEENIGFKEVLYVVPEAITVKCKLDGLPSYDELLVKHENEVEEAEIDTTNDINCILYTSGTTGIPKGVMITHRSVVQSANTIKRQLYCTDQDVFVIAAPFFHIFGMAINLYCAISSGARMVLQEKFHPQQMLELIQQEKVTIKQGVPTMFIKVLETENFDQYDLSSLRAGIVGASAISPGKMKEIRERLGINLCQSYGITETVSVTMTPYDDKEKNICETVGKPIPGVRLKIVNDQREAVPNGGVGEIAIKSFGMMKGYYKLPEQTAHVLDDEGWFYTGDLGKLNEQGYLTFVGRKKELIIRGGFNIYPQEIEGVLMKHPKIAEAAVVGLPDETLGEIVCAVIRLKDGRTSTEEELKDYLKEQLAIYKLPGKVIFTKNFPVTASGKIQKLKLRDQLAGEISRPV</sequence>
<dbReference type="InterPro" id="IPR020845">
    <property type="entry name" value="AMP-binding_CS"/>
</dbReference>
<evidence type="ECO:0000256" key="1">
    <source>
        <dbReference type="ARBA" id="ARBA00006432"/>
    </source>
</evidence>